<feature type="transmembrane region" description="Helical" evidence="13">
    <location>
        <begin position="171"/>
        <end position="191"/>
    </location>
</feature>
<keyword evidence="9" id="KW-0375">Hydrogen ion transport</keyword>
<protein>
    <submittedName>
        <fullName evidence="16">Flagellar motor stator protein MotA</fullName>
    </submittedName>
</protein>
<dbReference type="PANTHER" id="PTHR30433">
    <property type="entry name" value="CHEMOTAXIS PROTEIN MOTA"/>
    <property type="match status" value="1"/>
</dbReference>
<dbReference type="PANTHER" id="PTHR30433:SF4">
    <property type="entry name" value="MOTILITY PROTEIN A"/>
    <property type="match status" value="1"/>
</dbReference>
<keyword evidence="17" id="KW-1185">Reference proteome</keyword>
<evidence type="ECO:0000256" key="13">
    <source>
        <dbReference type="SAM" id="Phobius"/>
    </source>
</evidence>
<evidence type="ECO:0000313" key="16">
    <source>
        <dbReference type="EMBL" id="TYT26334.1"/>
    </source>
</evidence>
<keyword evidence="11" id="KW-0406">Ion transport</keyword>
<feature type="domain" description="Motility protein A N-terminal" evidence="15">
    <location>
        <begin position="4"/>
        <end position="93"/>
    </location>
</feature>
<dbReference type="GO" id="GO:0006935">
    <property type="term" value="P:chemotaxis"/>
    <property type="evidence" value="ECO:0007669"/>
    <property type="project" value="UniProtKB-KW"/>
</dbReference>
<dbReference type="InterPro" id="IPR047055">
    <property type="entry name" value="MotA-like"/>
</dbReference>
<evidence type="ECO:0000259" key="15">
    <source>
        <dbReference type="Pfam" id="PF20560"/>
    </source>
</evidence>
<reference evidence="16 17" key="1">
    <citation type="submission" date="2019-08" db="EMBL/GenBank/DDBJ databases">
        <title>Luteimonas viscosus sp. nov., isolated from soil of a sunflower field.</title>
        <authorList>
            <person name="Jianli Z."/>
            <person name="Ying Z."/>
        </authorList>
    </citation>
    <scope>NUCLEOTIDE SEQUENCE [LARGE SCALE GENOMIC DNA]</scope>
    <source>
        <strain evidence="16 17">XBU10</strain>
    </source>
</reference>
<evidence type="ECO:0000256" key="3">
    <source>
        <dbReference type="ARBA" id="ARBA00022448"/>
    </source>
</evidence>
<dbReference type="GO" id="GO:1902600">
    <property type="term" value="P:proton transmembrane transport"/>
    <property type="evidence" value="ECO:0007669"/>
    <property type="project" value="UniProtKB-KW"/>
</dbReference>
<dbReference type="InterPro" id="IPR022522">
    <property type="entry name" value="Flagellar_motor_stator_MotA"/>
</dbReference>
<dbReference type="EMBL" id="VTFT01000001">
    <property type="protein sequence ID" value="TYT26334.1"/>
    <property type="molecule type" value="Genomic_DNA"/>
</dbReference>
<name>A0A5D4XQE5_9GAMM</name>
<evidence type="ECO:0000256" key="10">
    <source>
        <dbReference type="ARBA" id="ARBA00022989"/>
    </source>
</evidence>
<comment type="subcellular location">
    <subcellularLocation>
        <location evidence="1">Cell inner membrane</location>
        <topology evidence="1">Multi-pass membrane protein</topology>
    </subcellularLocation>
</comment>
<evidence type="ECO:0000256" key="8">
    <source>
        <dbReference type="ARBA" id="ARBA00022779"/>
    </source>
</evidence>
<evidence type="ECO:0000256" key="6">
    <source>
        <dbReference type="ARBA" id="ARBA00022519"/>
    </source>
</evidence>
<keyword evidence="6" id="KW-0997">Cell inner membrane</keyword>
<evidence type="ECO:0000256" key="9">
    <source>
        <dbReference type="ARBA" id="ARBA00022781"/>
    </source>
</evidence>
<sequence length="286" mass="30958">MYLIIGALVVIASVLGGFMMVGGKLLTLWHLNEIIVICGAALGAYVIATPPKVMKAALSGTLGLLKGPRYQRVDYVELLKLIYELLQKMRRDGMMAIENHIENPKDSAIFQKYPKILADHHILDFITDCLRLMVGGNMNPHELESLLEYELETHHHEALEPANSVQKVADALPGFGIVAAVLGIINTMSIVGSAPPAEIGQKVASALVGTFLGIFLAYGYVGPVSSAMEKRAQEEGKAFEVVKMALVASLRGYAPAVAIEFARKLLFSDVRPSFQDLEADLKAAKG</sequence>
<keyword evidence="12 13" id="KW-0472">Membrane</keyword>
<evidence type="ECO:0000256" key="1">
    <source>
        <dbReference type="ARBA" id="ARBA00004429"/>
    </source>
</evidence>
<evidence type="ECO:0000313" key="17">
    <source>
        <dbReference type="Proteomes" id="UP000324973"/>
    </source>
</evidence>
<keyword evidence="16" id="KW-0969">Cilium</keyword>
<dbReference type="GO" id="GO:0005886">
    <property type="term" value="C:plasma membrane"/>
    <property type="evidence" value="ECO:0007669"/>
    <property type="project" value="UniProtKB-SubCell"/>
</dbReference>
<evidence type="ECO:0000256" key="2">
    <source>
        <dbReference type="ARBA" id="ARBA00008038"/>
    </source>
</evidence>
<accession>A0A5D4XQE5</accession>
<feature type="domain" description="MotA/TolQ/ExbB proton channel" evidence="14">
    <location>
        <begin position="135"/>
        <end position="239"/>
    </location>
</feature>
<keyword evidence="7 13" id="KW-0812">Transmembrane</keyword>
<dbReference type="PROSITE" id="PS01307">
    <property type="entry name" value="MOTA"/>
    <property type="match status" value="1"/>
</dbReference>
<keyword evidence="3" id="KW-0813">Transport</keyword>
<evidence type="ECO:0000256" key="7">
    <source>
        <dbReference type="ARBA" id="ARBA00022692"/>
    </source>
</evidence>
<keyword evidence="8" id="KW-0283">Flagellar rotation</keyword>
<feature type="transmembrane region" description="Helical" evidence="13">
    <location>
        <begin position="26"/>
        <end position="48"/>
    </location>
</feature>
<keyword evidence="4" id="KW-1003">Cell membrane</keyword>
<keyword evidence="5" id="KW-0145">Chemotaxis</keyword>
<keyword evidence="16" id="KW-0282">Flagellum</keyword>
<proteinExistence type="inferred from homology"/>
<dbReference type="NCBIfam" id="TIGR03818">
    <property type="entry name" value="MotA1"/>
    <property type="match status" value="1"/>
</dbReference>
<evidence type="ECO:0000256" key="4">
    <source>
        <dbReference type="ARBA" id="ARBA00022475"/>
    </source>
</evidence>
<comment type="caution">
    <text evidence="16">The sequence shown here is derived from an EMBL/GenBank/DDBJ whole genome shotgun (WGS) entry which is preliminary data.</text>
</comment>
<dbReference type="Pfam" id="PF01618">
    <property type="entry name" value="MotA_ExbB"/>
    <property type="match status" value="1"/>
</dbReference>
<evidence type="ECO:0000256" key="11">
    <source>
        <dbReference type="ARBA" id="ARBA00023065"/>
    </source>
</evidence>
<dbReference type="InterPro" id="IPR000540">
    <property type="entry name" value="Flag_MotA_CS"/>
</dbReference>
<dbReference type="InterPro" id="IPR002898">
    <property type="entry name" value="MotA_ExbB_proton_chnl"/>
</dbReference>
<dbReference type="Pfam" id="PF20560">
    <property type="entry name" value="MotA_N"/>
    <property type="match status" value="1"/>
</dbReference>
<evidence type="ECO:0000256" key="5">
    <source>
        <dbReference type="ARBA" id="ARBA00022500"/>
    </source>
</evidence>
<dbReference type="AlphaFoldDB" id="A0A5D4XQE5"/>
<dbReference type="Proteomes" id="UP000324973">
    <property type="component" value="Unassembled WGS sequence"/>
</dbReference>
<evidence type="ECO:0000259" key="14">
    <source>
        <dbReference type="Pfam" id="PF01618"/>
    </source>
</evidence>
<dbReference type="OrthoDB" id="9782603at2"/>
<organism evidence="16 17">
    <name type="scientific">Luteimonas viscosa</name>
    <dbReference type="NCBI Taxonomy" id="1132694"/>
    <lineage>
        <taxon>Bacteria</taxon>
        <taxon>Pseudomonadati</taxon>
        <taxon>Pseudomonadota</taxon>
        <taxon>Gammaproteobacteria</taxon>
        <taxon>Lysobacterales</taxon>
        <taxon>Lysobacteraceae</taxon>
        <taxon>Luteimonas</taxon>
    </lineage>
</organism>
<dbReference type="GO" id="GO:0071978">
    <property type="term" value="P:bacterial-type flagellum-dependent swarming motility"/>
    <property type="evidence" value="ECO:0007669"/>
    <property type="project" value="InterPro"/>
</dbReference>
<keyword evidence="10 13" id="KW-1133">Transmembrane helix</keyword>
<gene>
    <name evidence="16" type="primary">motA</name>
    <name evidence="16" type="ORF">FZO89_08715</name>
</gene>
<dbReference type="InterPro" id="IPR046786">
    <property type="entry name" value="MotA_N"/>
</dbReference>
<keyword evidence="16" id="KW-0966">Cell projection</keyword>
<feature type="transmembrane region" description="Helical" evidence="13">
    <location>
        <begin position="203"/>
        <end position="221"/>
    </location>
</feature>
<comment type="similarity">
    <text evidence="2">Belongs to the MotA family.</text>
</comment>
<dbReference type="RefSeq" id="WP_149102883.1">
    <property type="nucleotide sequence ID" value="NZ_VTFT01000001.1"/>
</dbReference>
<evidence type="ECO:0000256" key="12">
    <source>
        <dbReference type="ARBA" id="ARBA00023136"/>
    </source>
</evidence>